<dbReference type="EMBL" id="QRCM01000001">
    <property type="protein sequence ID" value="TXG89856.1"/>
    <property type="molecule type" value="Genomic_DNA"/>
</dbReference>
<dbReference type="Pfam" id="PF07784">
    <property type="entry name" value="DUF1622"/>
    <property type="match status" value="1"/>
</dbReference>
<dbReference type="PANTHER" id="PTHR38468:SF1">
    <property type="entry name" value="SLL0939 PROTEIN"/>
    <property type="match status" value="1"/>
</dbReference>
<evidence type="ECO:0000256" key="1">
    <source>
        <dbReference type="SAM" id="MobiDB-lite"/>
    </source>
</evidence>
<organism evidence="3 4">
    <name type="scientific">Rhodococcus rhodnii</name>
    <dbReference type="NCBI Taxonomy" id="38312"/>
    <lineage>
        <taxon>Bacteria</taxon>
        <taxon>Bacillati</taxon>
        <taxon>Actinomycetota</taxon>
        <taxon>Actinomycetes</taxon>
        <taxon>Mycobacteriales</taxon>
        <taxon>Nocardiaceae</taxon>
        <taxon>Rhodococcus</taxon>
    </lineage>
</organism>
<dbReference type="Proteomes" id="UP000471120">
    <property type="component" value="Unassembled WGS sequence"/>
</dbReference>
<proteinExistence type="predicted"/>
<keyword evidence="2" id="KW-0472">Membrane</keyword>
<name>A0A6P2CF53_9NOCA</name>
<comment type="caution">
    <text evidence="3">The sequence shown here is derived from an EMBL/GenBank/DDBJ whole genome shotgun (WGS) entry which is preliminary data.</text>
</comment>
<gene>
    <name evidence="3" type="ORF">DW322_06040</name>
</gene>
<keyword evidence="2" id="KW-0812">Transmembrane</keyword>
<sequence>MEFVRAVETVADAIDAAGVVVIAVGAVVALARAGLRAGRRDPRTYPRLRVELGRSILLGLELLVAGDIIRTVAVTPTVQSVGVLAMIVAVRTFLSWSLELEISGRWPWQRTPGDDAGRTAVPDRPPERNGT</sequence>
<evidence type="ECO:0000313" key="3">
    <source>
        <dbReference type="EMBL" id="TXG89856.1"/>
    </source>
</evidence>
<feature type="transmembrane region" description="Helical" evidence="2">
    <location>
        <begin position="16"/>
        <end position="35"/>
    </location>
</feature>
<feature type="region of interest" description="Disordered" evidence="1">
    <location>
        <begin position="111"/>
        <end position="131"/>
    </location>
</feature>
<dbReference type="RefSeq" id="WP_040775065.1">
    <property type="nucleotide sequence ID" value="NZ_QRCM01000001.1"/>
</dbReference>
<evidence type="ECO:0000313" key="4">
    <source>
        <dbReference type="Proteomes" id="UP000471120"/>
    </source>
</evidence>
<evidence type="ECO:0000256" key="2">
    <source>
        <dbReference type="SAM" id="Phobius"/>
    </source>
</evidence>
<dbReference type="AlphaFoldDB" id="A0A6P2CF53"/>
<reference evidence="3 4" key="1">
    <citation type="submission" date="2018-07" db="EMBL/GenBank/DDBJ databases">
        <title>Genome sequence of Rhodococcus rhodnii ATCC 35071 from Rhodnius prolixus.</title>
        <authorList>
            <person name="Patel V."/>
            <person name="Vogel K.J."/>
        </authorList>
    </citation>
    <scope>NUCLEOTIDE SEQUENCE [LARGE SCALE GENOMIC DNA]</scope>
    <source>
        <strain evidence="3 4">ATCC 35071</strain>
    </source>
</reference>
<protein>
    <submittedName>
        <fullName evidence="3">DUF1622 domain-containing protein</fullName>
    </submittedName>
</protein>
<dbReference type="InterPro" id="IPR012427">
    <property type="entry name" value="DUF1622"/>
</dbReference>
<accession>A0A6P2CF53</accession>
<keyword evidence="2" id="KW-1133">Transmembrane helix</keyword>
<dbReference type="PANTHER" id="PTHR38468">
    <property type="entry name" value="SLL0939 PROTEIN"/>
    <property type="match status" value="1"/>
</dbReference>